<protein>
    <submittedName>
        <fullName evidence="2">Ger(X)C family spore germination C-terminal domain-containing protein</fullName>
    </submittedName>
</protein>
<gene>
    <name evidence="2" type="ORF">MOE73_09915</name>
</gene>
<dbReference type="InterPro" id="IPR008844">
    <property type="entry name" value="Spore_GerAC-like"/>
</dbReference>
<reference evidence="2" key="1">
    <citation type="submission" date="2022-02" db="EMBL/GenBank/DDBJ databases">
        <title>Crop Bioprotection Bacillus Genome Sequencing.</title>
        <authorList>
            <person name="Dunlap C."/>
        </authorList>
    </citation>
    <scope>NUCLEOTIDE SEQUENCE</scope>
    <source>
        <strain evidence="2">T20C14</strain>
    </source>
</reference>
<dbReference type="Proteomes" id="UP001066455">
    <property type="component" value="Unassembled WGS sequence"/>
</dbReference>
<comment type="caution">
    <text evidence="2">The sequence shown here is derived from an EMBL/GenBank/DDBJ whole genome shotgun (WGS) entry which is preliminary data.</text>
</comment>
<sequence>MKEVERLAGDQVNVWIKSALGKLQSEYRTDVLKFGEKYRIQYPREWEKVKGKWDELFAEADITYDVDINIDNFGSSGRKR</sequence>
<evidence type="ECO:0000313" key="2">
    <source>
        <dbReference type="EMBL" id="MCY9280374.1"/>
    </source>
</evidence>
<evidence type="ECO:0000259" key="1">
    <source>
        <dbReference type="Pfam" id="PF05504"/>
    </source>
</evidence>
<dbReference type="EMBL" id="JALAXI010000010">
    <property type="protein sequence ID" value="MCY9280374.1"/>
    <property type="molecule type" value="Genomic_DNA"/>
</dbReference>
<accession>A0AA90IXE6</accession>
<dbReference type="AlphaFoldDB" id="A0AA90IXE6"/>
<dbReference type="Pfam" id="PF05504">
    <property type="entry name" value="Spore_GerAC"/>
    <property type="match status" value="1"/>
</dbReference>
<proteinExistence type="predicted"/>
<dbReference type="PANTHER" id="PTHR35789:SF1">
    <property type="entry name" value="SPORE GERMINATION PROTEIN B3"/>
    <property type="match status" value="1"/>
</dbReference>
<feature type="domain" description="Spore germination GerAC-like C-terminal" evidence="1">
    <location>
        <begin position="1"/>
        <end position="74"/>
    </location>
</feature>
<dbReference type="GO" id="GO:0009847">
    <property type="term" value="P:spore germination"/>
    <property type="evidence" value="ECO:0007669"/>
    <property type="project" value="InterPro"/>
</dbReference>
<dbReference type="Gene3D" id="3.30.300.210">
    <property type="entry name" value="Nutrient germinant receptor protein C, domain 3"/>
    <property type="match status" value="1"/>
</dbReference>
<organism evidence="2 3">
    <name type="scientific">Bacillus haynesii</name>
    <dbReference type="NCBI Taxonomy" id="1925021"/>
    <lineage>
        <taxon>Bacteria</taxon>
        <taxon>Bacillati</taxon>
        <taxon>Bacillota</taxon>
        <taxon>Bacilli</taxon>
        <taxon>Bacillales</taxon>
        <taxon>Bacillaceae</taxon>
        <taxon>Bacillus</taxon>
    </lineage>
</organism>
<dbReference type="PANTHER" id="PTHR35789">
    <property type="entry name" value="SPORE GERMINATION PROTEIN B3"/>
    <property type="match status" value="1"/>
</dbReference>
<dbReference type="InterPro" id="IPR046953">
    <property type="entry name" value="Spore_GerAC-like_C"/>
</dbReference>
<evidence type="ECO:0000313" key="3">
    <source>
        <dbReference type="Proteomes" id="UP001066455"/>
    </source>
</evidence>
<dbReference type="GO" id="GO:0016020">
    <property type="term" value="C:membrane"/>
    <property type="evidence" value="ECO:0007669"/>
    <property type="project" value="InterPro"/>
</dbReference>
<dbReference type="InterPro" id="IPR038501">
    <property type="entry name" value="Spore_GerAC_C_sf"/>
</dbReference>
<name>A0AA90IXE6_9BACI</name>